<name>A0ABX0XBJ6_9BACT</name>
<sequence length="230" mass="26128">MTAVMQPYLFPYPGYYQLVAAVDEFVFYDDVQYIKGGYINRNKLAHGSFTVPLTRGSSSDTIEQKLVDEKQYDRFRAKWYKSFRLNYGSAPFYDAALEVATSVFDGPTKKISDLAADSVSRVAEYLTLPVAFSKSSDREYDRSLQGQERLLALLAVLNTDSYVNAIGGRELYDGKYFKEMGIQLSFLAPAPQDEPLASAFPYSILHLIAHHSPDKCRDYLRQNYKLLTDN</sequence>
<gene>
    <name evidence="1" type="ORF">GGR27_001646</name>
</gene>
<accession>A0ABX0XBJ6</accession>
<dbReference type="Proteomes" id="UP000770785">
    <property type="component" value="Unassembled WGS sequence"/>
</dbReference>
<evidence type="ECO:0000313" key="2">
    <source>
        <dbReference type="Proteomes" id="UP000770785"/>
    </source>
</evidence>
<dbReference type="RefSeq" id="WP_168036903.1">
    <property type="nucleotide sequence ID" value="NZ_JAATJH010000002.1"/>
</dbReference>
<organism evidence="1 2">
    <name type="scientific">Neolewinella antarctica</name>
    <dbReference type="NCBI Taxonomy" id="442734"/>
    <lineage>
        <taxon>Bacteria</taxon>
        <taxon>Pseudomonadati</taxon>
        <taxon>Bacteroidota</taxon>
        <taxon>Saprospiria</taxon>
        <taxon>Saprospirales</taxon>
        <taxon>Lewinellaceae</taxon>
        <taxon>Neolewinella</taxon>
    </lineage>
</organism>
<comment type="caution">
    <text evidence="1">The sequence shown here is derived from an EMBL/GenBank/DDBJ whole genome shotgun (WGS) entry which is preliminary data.</text>
</comment>
<dbReference type="EMBL" id="JAATJH010000002">
    <property type="protein sequence ID" value="NJC26147.1"/>
    <property type="molecule type" value="Genomic_DNA"/>
</dbReference>
<proteinExistence type="predicted"/>
<keyword evidence="2" id="KW-1185">Reference proteome</keyword>
<dbReference type="InterPro" id="IPR014985">
    <property type="entry name" value="WbqC"/>
</dbReference>
<protein>
    <submittedName>
        <fullName evidence="1">Uncharacterized protein</fullName>
    </submittedName>
</protein>
<evidence type="ECO:0000313" key="1">
    <source>
        <dbReference type="EMBL" id="NJC26147.1"/>
    </source>
</evidence>
<reference evidence="1 2" key="1">
    <citation type="submission" date="2020-03" db="EMBL/GenBank/DDBJ databases">
        <title>Genomic Encyclopedia of Type Strains, Phase IV (KMG-IV): sequencing the most valuable type-strain genomes for metagenomic binning, comparative biology and taxonomic classification.</title>
        <authorList>
            <person name="Goeker M."/>
        </authorList>
    </citation>
    <scope>NUCLEOTIDE SEQUENCE [LARGE SCALE GENOMIC DNA]</scope>
    <source>
        <strain evidence="1 2">DSM 105096</strain>
    </source>
</reference>
<dbReference type="Pfam" id="PF08889">
    <property type="entry name" value="WbqC"/>
    <property type="match status" value="1"/>
</dbReference>